<dbReference type="EMBL" id="JAPUUL010002162">
    <property type="protein sequence ID" value="KAJ8125820.1"/>
    <property type="molecule type" value="Genomic_DNA"/>
</dbReference>
<keyword evidence="2" id="KW-1185">Reference proteome</keyword>
<protein>
    <submittedName>
        <fullName evidence="1">Uncharacterized protein</fullName>
    </submittedName>
</protein>
<sequence>MADSKVIHAYRHLYRGLLHAVQFAKPARYTARNQLRRAFREKGAKYDVRGIARTIRFLDAATRERGLEHHVLKNLLLIAWHRYENPPTWREIQAEQKAPRKPAALQKHVQATVYNHYDMTIAMLNKSMGLCLR</sequence>
<gene>
    <name evidence="1" type="ORF">O1611_g7817</name>
</gene>
<reference evidence="1" key="1">
    <citation type="submission" date="2022-12" db="EMBL/GenBank/DDBJ databases">
        <title>Genome Sequence of Lasiodiplodia mahajangana.</title>
        <authorList>
            <person name="Buettner E."/>
        </authorList>
    </citation>
    <scope>NUCLEOTIDE SEQUENCE</scope>
    <source>
        <strain evidence="1">VT137</strain>
    </source>
</reference>
<accession>A0ACC2JEB0</accession>
<organism evidence="1 2">
    <name type="scientific">Lasiodiplodia mahajangana</name>
    <dbReference type="NCBI Taxonomy" id="1108764"/>
    <lineage>
        <taxon>Eukaryota</taxon>
        <taxon>Fungi</taxon>
        <taxon>Dikarya</taxon>
        <taxon>Ascomycota</taxon>
        <taxon>Pezizomycotina</taxon>
        <taxon>Dothideomycetes</taxon>
        <taxon>Dothideomycetes incertae sedis</taxon>
        <taxon>Botryosphaeriales</taxon>
        <taxon>Botryosphaeriaceae</taxon>
        <taxon>Lasiodiplodia</taxon>
    </lineage>
</organism>
<name>A0ACC2JEB0_9PEZI</name>
<proteinExistence type="predicted"/>
<evidence type="ECO:0000313" key="2">
    <source>
        <dbReference type="Proteomes" id="UP001153332"/>
    </source>
</evidence>
<dbReference type="Proteomes" id="UP001153332">
    <property type="component" value="Unassembled WGS sequence"/>
</dbReference>
<comment type="caution">
    <text evidence="1">The sequence shown here is derived from an EMBL/GenBank/DDBJ whole genome shotgun (WGS) entry which is preliminary data.</text>
</comment>
<evidence type="ECO:0000313" key="1">
    <source>
        <dbReference type="EMBL" id="KAJ8125820.1"/>
    </source>
</evidence>